<proteinExistence type="predicted"/>
<evidence type="ECO:0000313" key="1">
    <source>
        <dbReference type="EMBL" id="OGH93133.1"/>
    </source>
</evidence>
<gene>
    <name evidence="1" type="ORF">A2563_00400</name>
</gene>
<sequence>MSESKDRVELSSLEKIKYLFNNDYINEFGGLDLSLQSLKSGVLDIQTFKDYCVKFAKNKNGYLVLKFSDKYHLPVPLEYKEKIEAMDILVDKINVWVSEFLKDENGKNIDDLAVLVEEANNIINEARKEEKPYR</sequence>
<comment type="caution">
    <text evidence="1">The sequence shown here is derived from an EMBL/GenBank/DDBJ whole genome shotgun (WGS) entry which is preliminary data.</text>
</comment>
<name>A0A1F6PAZ4_9BACT</name>
<dbReference type="Proteomes" id="UP000176634">
    <property type="component" value="Unassembled WGS sequence"/>
</dbReference>
<reference evidence="1 2" key="1">
    <citation type="journal article" date="2016" name="Nat. Commun.">
        <title>Thousands of microbial genomes shed light on interconnected biogeochemical processes in an aquifer system.</title>
        <authorList>
            <person name="Anantharaman K."/>
            <person name="Brown C.T."/>
            <person name="Hug L.A."/>
            <person name="Sharon I."/>
            <person name="Castelle C.J."/>
            <person name="Probst A.J."/>
            <person name="Thomas B.C."/>
            <person name="Singh A."/>
            <person name="Wilkins M.J."/>
            <person name="Karaoz U."/>
            <person name="Brodie E.L."/>
            <person name="Williams K.H."/>
            <person name="Hubbard S.S."/>
            <person name="Banfield J.F."/>
        </authorList>
    </citation>
    <scope>NUCLEOTIDE SEQUENCE [LARGE SCALE GENOMIC DNA]</scope>
</reference>
<dbReference type="AlphaFoldDB" id="A0A1F6PAZ4"/>
<organism evidence="1 2">
    <name type="scientific">Candidatus Magasanikbacteria bacterium RIFOXYD1_FULL_40_23</name>
    <dbReference type="NCBI Taxonomy" id="1798705"/>
    <lineage>
        <taxon>Bacteria</taxon>
        <taxon>Candidatus Magasanikiibacteriota</taxon>
    </lineage>
</organism>
<evidence type="ECO:0000313" key="2">
    <source>
        <dbReference type="Proteomes" id="UP000176634"/>
    </source>
</evidence>
<protein>
    <submittedName>
        <fullName evidence="1">Uncharacterized protein</fullName>
    </submittedName>
</protein>
<accession>A0A1F6PAZ4</accession>
<dbReference type="STRING" id="1798705.A2563_00400"/>
<dbReference type="EMBL" id="MFRA01000002">
    <property type="protein sequence ID" value="OGH93133.1"/>
    <property type="molecule type" value="Genomic_DNA"/>
</dbReference>